<name>A0ABN7UIJ2_GIGMA</name>
<reference evidence="1 2" key="1">
    <citation type="submission" date="2021-06" db="EMBL/GenBank/DDBJ databases">
        <authorList>
            <person name="Kallberg Y."/>
            <person name="Tangrot J."/>
            <person name="Rosling A."/>
        </authorList>
    </citation>
    <scope>NUCLEOTIDE SEQUENCE [LARGE SCALE GENOMIC DNA]</scope>
    <source>
        <strain evidence="1 2">120-4 pot B 10/14</strain>
    </source>
</reference>
<gene>
    <name evidence="1" type="ORF">GMARGA_LOCUS6178</name>
</gene>
<protein>
    <submittedName>
        <fullName evidence="1">42708_t:CDS:1</fullName>
    </submittedName>
</protein>
<comment type="caution">
    <text evidence="1">The sequence shown here is derived from an EMBL/GenBank/DDBJ whole genome shotgun (WGS) entry which is preliminary data.</text>
</comment>
<proteinExistence type="predicted"/>
<dbReference type="Proteomes" id="UP000789901">
    <property type="component" value="Unassembled WGS sequence"/>
</dbReference>
<evidence type="ECO:0000313" key="2">
    <source>
        <dbReference type="Proteomes" id="UP000789901"/>
    </source>
</evidence>
<sequence length="69" mass="7753">MLQSLLVISNIQPVNATPNKAGKIAQVFPKPYIKPAYFVEIWNEYNANPIVIIDNPSSEVFAKYVTCKL</sequence>
<accession>A0ABN7UIJ2</accession>
<dbReference type="EMBL" id="CAJVQB010002750">
    <property type="protein sequence ID" value="CAG8585980.1"/>
    <property type="molecule type" value="Genomic_DNA"/>
</dbReference>
<evidence type="ECO:0000313" key="1">
    <source>
        <dbReference type="EMBL" id="CAG8585980.1"/>
    </source>
</evidence>
<organism evidence="1 2">
    <name type="scientific">Gigaspora margarita</name>
    <dbReference type="NCBI Taxonomy" id="4874"/>
    <lineage>
        <taxon>Eukaryota</taxon>
        <taxon>Fungi</taxon>
        <taxon>Fungi incertae sedis</taxon>
        <taxon>Mucoromycota</taxon>
        <taxon>Glomeromycotina</taxon>
        <taxon>Glomeromycetes</taxon>
        <taxon>Diversisporales</taxon>
        <taxon>Gigasporaceae</taxon>
        <taxon>Gigaspora</taxon>
    </lineage>
</organism>
<keyword evidence="2" id="KW-1185">Reference proteome</keyword>